<dbReference type="AlphaFoldDB" id="A0A9P0GAZ8"/>
<dbReference type="OrthoDB" id="6420725at2759"/>
<gene>
    <name evidence="3" type="ORF">PSYICH_LOCUS9435</name>
</gene>
<name>A0A9P0GAZ8_9CUCU</name>
<feature type="coiled-coil region" evidence="1">
    <location>
        <begin position="352"/>
        <end position="379"/>
    </location>
</feature>
<evidence type="ECO:0000313" key="4">
    <source>
        <dbReference type="Proteomes" id="UP001153636"/>
    </source>
</evidence>
<feature type="compositionally biased region" description="Basic residues" evidence="2">
    <location>
        <begin position="116"/>
        <end position="125"/>
    </location>
</feature>
<evidence type="ECO:0000256" key="1">
    <source>
        <dbReference type="SAM" id="Coils"/>
    </source>
</evidence>
<evidence type="ECO:0000313" key="3">
    <source>
        <dbReference type="EMBL" id="CAH1108889.1"/>
    </source>
</evidence>
<organism evidence="3 4">
    <name type="scientific">Psylliodes chrysocephalus</name>
    <dbReference type="NCBI Taxonomy" id="3402493"/>
    <lineage>
        <taxon>Eukaryota</taxon>
        <taxon>Metazoa</taxon>
        <taxon>Ecdysozoa</taxon>
        <taxon>Arthropoda</taxon>
        <taxon>Hexapoda</taxon>
        <taxon>Insecta</taxon>
        <taxon>Pterygota</taxon>
        <taxon>Neoptera</taxon>
        <taxon>Endopterygota</taxon>
        <taxon>Coleoptera</taxon>
        <taxon>Polyphaga</taxon>
        <taxon>Cucujiformia</taxon>
        <taxon>Chrysomeloidea</taxon>
        <taxon>Chrysomelidae</taxon>
        <taxon>Galerucinae</taxon>
        <taxon>Alticini</taxon>
        <taxon>Psylliodes</taxon>
    </lineage>
</organism>
<dbReference type="PANTHER" id="PTHR10773">
    <property type="entry name" value="DNA-DIRECTED RNA POLYMERASES I, II, AND III SUBUNIT RPABC2"/>
    <property type="match status" value="1"/>
</dbReference>
<proteinExistence type="predicted"/>
<protein>
    <submittedName>
        <fullName evidence="3">Uncharacterized protein</fullName>
    </submittedName>
</protein>
<keyword evidence="4" id="KW-1185">Reference proteome</keyword>
<dbReference type="EMBL" id="OV651815">
    <property type="protein sequence ID" value="CAH1108889.1"/>
    <property type="molecule type" value="Genomic_DNA"/>
</dbReference>
<accession>A0A9P0GAZ8</accession>
<sequence length="428" mass="50075">MVRIKSESATRGSHKLLPKFKGTKVLFNKYEVTDLRGIKIITPWRRLKIQKIPIENSYNINAAEILFNDGYDSDKDPEFVVTEAESSDSSLEQEDSDHLEKNENNNNVGREAVKSLRPKRGKKRISPNMTRAENKQAKNAIKTHYEYKRKTVEEKKLDEAFQCSCSKKCNTTLNLTQQQKCFKKFWELGSYNAQTAYIGALVKEYDKKRNYVLAQKPKKYFRIYQLDGVTICHETFIRTLRISTKRVNSALTKLRSESITDKRGKLQGGKNKIDAREQEVINQINKIPKYKSHYRRAQCSNAEFLPPEITWSLMYRKYKEETEKPMDTCNTCDSYHSKLQNALTPNEKEKIKEEHDNHIKSWQDARNQMKNDMKKAKESNEIECLTFDLEKTLPLPRLATGILFYKRQIWLYNLAVHSGSTNKGYFYV</sequence>
<keyword evidence="1" id="KW-0175">Coiled coil</keyword>
<reference evidence="3" key="1">
    <citation type="submission" date="2022-01" db="EMBL/GenBank/DDBJ databases">
        <authorList>
            <person name="King R."/>
        </authorList>
    </citation>
    <scope>NUCLEOTIDE SEQUENCE</scope>
</reference>
<dbReference type="Proteomes" id="UP001153636">
    <property type="component" value="Chromosome 3"/>
</dbReference>
<evidence type="ECO:0000256" key="2">
    <source>
        <dbReference type="SAM" id="MobiDB-lite"/>
    </source>
</evidence>
<feature type="region of interest" description="Disordered" evidence="2">
    <location>
        <begin position="85"/>
        <end position="136"/>
    </location>
</feature>
<dbReference type="PANTHER" id="PTHR10773:SF19">
    <property type="match status" value="1"/>
</dbReference>